<feature type="transmembrane region" description="Helical" evidence="1">
    <location>
        <begin position="221"/>
        <end position="242"/>
    </location>
</feature>
<sequence length="347" mass="37715">MNASVNKWRGALGKRAADAAREAAANRAERAASPFWVMVQKEFGDHIRSWRFVILLGIVTLACIGSLYTAVTALKEGAETGGGEANFLFLSMFTVSSSGLPNFLTFLSFLAPLIGIAIGFDAVNSERSKGTLSRVMSQPVHRDDFLVAKFVAGLLLIAVVVFSLGFLVMGTGLYTIGYPPTPEEFGRVIVTLLITTVYVGLWLNLSLLFSVRFKQAATSALGGIAVWIFFLVFYGMIVNLIGNAIMPNDPNDVGAYVDAQNLLTFLSRISPAHLFQEAASTLLLPDVRTLNPFITQEQAYLAISAPLSFGQSTLLVWPHIVALIAETSLSFAATYLLFMRQEIRSRS</sequence>
<keyword evidence="1" id="KW-0812">Transmembrane</keyword>
<feature type="transmembrane region" description="Helical" evidence="1">
    <location>
        <begin position="188"/>
        <end position="209"/>
    </location>
</feature>
<feature type="transmembrane region" description="Helical" evidence="1">
    <location>
        <begin position="103"/>
        <end position="124"/>
    </location>
</feature>
<dbReference type="PANTHER" id="PTHR43471">
    <property type="entry name" value="ABC TRANSPORTER PERMEASE"/>
    <property type="match status" value="1"/>
</dbReference>
<accession>A0ABV9FL79</accession>
<evidence type="ECO:0000313" key="3">
    <source>
        <dbReference type="Proteomes" id="UP001596028"/>
    </source>
</evidence>
<protein>
    <submittedName>
        <fullName evidence="2">ABC transporter permease</fullName>
    </submittedName>
</protein>
<keyword evidence="3" id="KW-1185">Reference proteome</keyword>
<dbReference type="EMBL" id="JBHSEP010000024">
    <property type="protein sequence ID" value="MFC4601282.1"/>
    <property type="molecule type" value="Genomic_DNA"/>
</dbReference>
<dbReference type="PANTHER" id="PTHR43471:SF14">
    <property type="entry name" value="ABC-2 TYPE TRANSPORT SYSTEM PERMEASE PROTEIN"/>
    <property type="match status" value="1"/>
</dbReference>
<dbReference type="Proteomes" id="UP001596028">
    <property type="component" value="Unassembled WGS sequence"/>
</dbReference>
<feature type="transmembrane region" description="Helical" evidence="1">
    <location>
        <begin position="50"/>
        <end position="71"/>
    </location>
</feature>
<comment type="caution">
    <text evidence="2">The sequence shown here is derived from an EMBL/GenBank/DDBJ whole genome shotgun (WGS) entry which is preliminary data.</text>
</comment>
<organism evidence="2 3">
    <name type="scientific">Cohnella hongkongensis</name>
    <dbReference type="NCBI Taxonomy" id="178337"/>
    <lineage>
        <taxon>Bacteria</taxon>
        <taxon>Bacillati</taxon>
        <taxon>Bacillota</taxon>
        <taxon>Bacilli</taxon>
        <taxon>Bacillales</taxon>
        <taxon>Paenibacillaceae</taxon>
        <taxon>Cohnella</taxon>
    </lineage>
</organism>
<feature type="transmembrane region" description="Helical" evidence="1">
    <location>
        <begin position="145"/>
        <end position="168"/>
    </location>
</feature>
<reference evidence="3" key="1">
    <citation type="journal article" date="2019" name="Int. J. Syst. Evol. Microbiol.">
        <title>The Global Catalogue of Microorganisms (GCM) 10K type strain sequencing project: providing services to taxonomists for standard genome sequencing and annotation.</title>
        <authorList>
            <consortium name="The Broad Institute Genomics Platform"/>
            <consortium name="The Broad Institute Genome Sequencing Center for Infectious Disease"/>
            <person name="Wu L."/>
            <person name="Ma J."/>
        </authorList>
    </citation>
    <scope>NUCLEOTIDE SEQUENCE [LARGE SCALE GENOMIC DNA]</scope>
    <source>
        <strain evidence="3">CCUG 49571</strain>
    </source>
</reference>
<gene>
    <name evidence="2" type="ORF">ACFO3S_23770</name>
</gene>
<name>A0ABV9FL79_9BACL</name>
<dbReference type="Pfam" id="PF12679">
    <property type="entry name" value="ABC2_membrane_2"/>
    <property type="match status" value="1"/>
</dbReference>
<keyword evidence="1" id="KW-1133">Transmembrane helix</keyword>
<dbReference type="RefSeq" id="WP_378101120.1">
    <property type="nucleotide sequence ID" value="NZ_JBHSEP010000024.1"/>
</dbReference>
<proteinExistence type="predicted"/>
<evidence type="ECO:0000313" key="2">
    <source>
        <dbReference type="EMBL" id="MFC4601282.1"/>
    </source>
</evidence>
<feature type="transmembrane region" description="Helical" evidence="1">
    <location>
        <begin position="316"/>
        <end position="338"/>
    </location>
</feature>
<evidence type="ECO:0000256" key="1">
    <source>
        <dbReference type="SAM" id="Phobius"/>
    </source>
</evidence>
<keyword evidence="1" id="KW-0472">Membrane</keyword>